<dbReference type="AlphaFoldDB" id="A0A6J4L0W8"/>
<feature type="compositionally biased region" description="Basic residues" evidence="1">
    <location>
        <begin position="98"/>
        <end position="108"/>
    </location>
</feature>
<gene>
    <name evidence="2" type="ORF">AVDCRST_MAG61-2151</name>
</gene>
<protein>
    <submittedName>
        <fullName evidence="2">Response regulator</fullName>
    </submittedName>
</protein>
<dbReference type="EMBL" id="CADCTT010000281">
    <property type="protein sequence ID" value="CAA9318420.1"/>
    <property type="molecule type" value="Genomic_DNA"/>
</dbReference>
<proteinExistence type="predicted"/>
<sequence>EQHPDPIHRGRHDPALFLRPADPGEHPARAGPQSGPGPAGGSRARGRNPGCRARGDGRRRHRPGHPGRRGCARRDGSVPSAQGRGLRLPAGAGPDRPPRRRLARHLVARGRGAGPPGGPDAAARGGSGAAPRLPCGLGRPRPGL</sequence>
<feature type="compositionally biased region" description="Low complexity" evidence="1">
    <location>
        <begin position="119"/>
        <end position="144"/>
    </location>
</feature>
<organism evidence="2">
    <name type="scientific">uncultured Friedmanniella sp</name>
    <dbReference type="NCBI Taxonomy" id="335381"/>
    <lineage>
        <taxon>Bacteria</taxon>
        <taxon>Bacillati</taxon>
        <taxon>Actinomycetota</taxon>
        <taxon>Actinomycetes</taxon>
        <taxon>Propionibacteriales</taxon>
        <taxon>Nocardioidaceae</taxon>
        <taxon>Friedmanniella</taxon>
        <taxon>environmental samples</taxon>
    </lineage>
</organism>
<feature type="non-terminal residue" evidence="2">
    <location>
        <position position="144"/>
    </location>
</feature>
<name>A0A6J4L0W8_9ACTN</name>
<feature type="compositionally biased region" description="Basic residues" evidence="1">
    <location>
        <begin position="57"/>
        <end position="71"/>
    </location>
</feature>
<reference evidence="2" key="1">
    <citation type="submission" date="2020-02" db="EMBL/GenBank/DDBJ databases">
        <authorList>
            <person name="Meier V. D."/>
        </authorList>
    </citation>
    <scope>NUCLEOTIDE SEQUENCE</scope>
    <source>
        <strain evidence="2">AVDCRST_MAG61</strain>
    </source>
</reference>
<evidence type="ECO:0000256" key="1">
    <source>
        <dbReference type="SAM" id="MobiDB-lite"/>
    </source>
</evidence>
<accession>A0A6J4L0W8</accession>
<feature type="region of interest" description="Disordered" evidence="1">
    <location>
        <begin position="1"/>
        <end position="144"/>
    </location>
</feature>
<evidence type="ECO:0000313" key="2">
    <source>
        <dbReference type="EMBL" id="CAA9318420.1"/>
    </source>
</evidence>
<feature type="compositionally biased region" description="Basic and acidic residues" evidence="1">
    <location>
        <begin position="1"/>
        <end position="14"/>
    </location>
</feature>
<feature type="non-terminal residue" evidence="2">
    <location>
        <position position="1"/>
    </location>
</feature>